<comment type="subunit">
    <text evidence="18">Homotrimer.</text>
</comment>
<dbReference type="PANTHER" id="PTHR43584:SF3">
    <property type="entry name" value="BIFUNCTIONAL PROTEIN GLMU"/>
    <property type="match status" value="1"/>
</dbReference>
<dbReference type="GO" id="GO:0006048">
    <property type="term" value="P:UDP-N-acetylglucosamine biosynthetic process"/>
    <property type="evidence" value="ECO:0007669"/>
    <property type="project" value="UniProtKB-UniPathway"/>
</dbReference>
<dbReference type="NCBIfam" id="TIGR01173">
    <property type="entry name" value="glmU"/>
    <property type="match status" value="1"/>
</dbReference>
<evidence type="ECO:0000256" key="13">
    <source>
        <dbReference type="ARBA" id="ARBA00023315"/>
    </source>
</evidence>
<dbReference type="RefSeq" id="WP_183266872.1">
    <property type="nucleotide sequence ID" value="NZ_JACHFJ010000010.1"/>
</dbReference>
<evidence type="ECO:0000256" key="6">
    <source>
        <dbReference type="ARBA" id="ARBA00022695"/>
    </source>
</evidence>
<keyword evidence="4 18" id="KW-0963">Cytoplasm</keyword>
<feature type="binding site" evidence="18">
    <location>
        <position position="135"/>
    </location>
    <ligand>
        <name>UDP-N-acetyl-alpha-D-glucosamine</name>
        <dbReference type="ChEBI" id="CHEBI:57705"/>
    </ligand>
</feature>
<keyword evidence="14 18" id="KW-0961">Cell wall biogenesis/degradation</keyword>
<evidence type="ECO:0000256" key="12">
    <source>
        <dbReference type="ARBA" id="ARBA00023268"/>
    </source>
</evidence>
<comment type="pathway">
    <text evidence="18">Nucleotide-sugar biosynthesis; UDP-N-acetyl-alpha-D-glucosamine biosynthesis; N-acetyl-alpha-D-glucosamine 1-phosphate from alpha-D-glucosamine 6-phosphate (route II): step 2/2.</text>
</comment>
<feature type="binding site" evidence="18">
    <location>
        <position position="310"/>
    </location>
    <ligand>
        <name>UDP-N-acetyl-alpha-D-glucosamine</name>
        <dbReference type="ChEBI" id="CHEBI:57705"/>
    </ligand>
</feature>
<dbReference type="CDD" id="cd02540">
    <property type="entry name" value="GT2_GlmU_N_bac"/>
    <property type="match status" value="1"/>
</dbReference>
<dbReference type="InterPro" id="IPR029044">
    <property type="entry name" value="Nucleotide-diphossugar_trans"/>
</dbReference>
<evidence type="ECO:0000256" key="4">
    <source>
        <dbReference type="ARBA" id="ARBA00022490"/>
    </source>
</evidence>
<dbReference type="InterPro" id="IPR018357">
    <property type="entry name" value="Hexapep_transf_CS"/>
</dbReference>
<evidence type="ECO:0000259" key="19">
    <source>
        <dbReference type="Pfam" id="PF12804"/>
    </source>
</evidence>
<keyword evidence="5 18" id="KW-0808">Transferase</keyword>
<keyword evidence="6 18" id="KW-0548">Nucleotidyltransferase</keyword>
<dbReference type="GO" id="GO:0019134">
    <property type="term" value="F:glucosamine-1-phosphate N-acetyltransferase activity"/>
    <property type="evidence" value="ECO:0007669"/>
    <property type="project" value="UniProtKB-UniRule"/>
</dbReference>
<organism evidence="20 21">
    <name type="scientific">Acidocella aromatica</name>
    <dbReference type="NCBI Taxonomy" id="1303579"/>
    <lineage>
        <taxon>Bacteria</taxon>
        <taxon>Pseudomonadati</taxon>
        <taxon>Pseudomonadota</taxon>
        <taxon>Alphaproteobacteria</taxon>
        <taxon>Acetobacterales</taxon>
        <taxon>Acidocellaceae</taxon>
        <taxon>Acidocella</taxon>
    </lineage>
</organism>
<feature type="domain" description="MobA-like NTP transferase" evidence="19">
    <location>
        <begin position="5"/>
        <end position="123"/>
    </location>
</feature>
<evidence type="ECO:0000256" key="3">
    <source>
        <dbReference type="ARBA" id="ARBA00007947"/>
    </source>
</evidence>
<dbReference type="GO" id="GO:0008360">
    <property type="term" value="P:regulation of cell shape"/>
    <property type="evidence" value="ECO:0007669"/>
    <property type="project" value="UniProtKB-KW"/>
</dbReference>
<feature type="binding site" evidence="18">
    <location>
        <position position="221"/>
    </location>
    <ligand>
        <name>Mg(2+)</name>
        <dbReference type="ChEBI" id="CHEBI:18420"/>
    </ligand>
</feature>
<keyword evidence="12 18" id="KW-0511">Multifunctional enzyme</keyword>
<dbReference type="InterPro" id="IPR001451">
    <property type="entry name" value="Hexapep"/>
</dbReference>
<feature type="region of interest" description="Linker" evidence="18">
    <location>
        <begin position="224"/>
        <end position="244"/>
    </location>
</feature>
<feature type="binding site" evidence="18">
    <location>
        <position position="70"/>
    </location>
    <ligand>
        <name>UDP-N-acetyl-alpha-D-glucosamine</name>
        <dbReference type="ChEBI" id="CHEBI:57705"/>
    </ligand>
</feature>
<dbReference type="AlphaFoldDB" id="A0A840VNX1"/>
<dbReference type="Gene3D" id="3.90.550.10">
    <property type="entry name" value="Spore Coat Polysaccharide Biosynthesis Protein SpsA, Chain A"/>
    <property type="match status" value="1"/>
</dbReference>
<feature type="binding site" evidence="18">
    <location>
        <position position="328"/>
    </location>
    <ligand>
        <name>UDP-N-acetyl-alpha-D-glucosamine</name>
        <dbReference type="ChEBI" id="CHEBI:57705"/>
    </ligand>
</feature>
<dbReference type="UniPathway" id="UPA00113">
    <property type="reaction ID" value="UER00532"/>
</dbReference>
<comment type="catalytic activity">
    <reaction evidence="16 18">
        <text>N-acetyl-alpha-D-glucosamine 1-phosphate + UTP + H(+) = UDP-N-acetyl-alpha-D-glucosamine + diphosphate</text>
        <dbReference type="Rhea" id="RHEA:13509"/>
        <dbReference type="ChEBI" id="CHEBI:15378"/>
        <dbReference type="ChEBI" id="CHEBI:33019"/>
        <dbReference type="ChEBI" id="CHEBI:46398"/>
        <dbReference type="ChEBI" id="CHEBI:57705"/>
        <dbReference type="ChEBI" id="CHEBI:57776"/>
        <dbReference type="EC" id="2.7.7.23"/>
    </reaction>
</comment>
<dbReference type="Pfam" id="PF12804">
    <property type="entry name" value="NTP_transf_3"/>
    <property type="match status" value="1"/>
</dbReference>
<dbReference type="InterPro" id="IPR005882">
    <property type="entry name" value="Bifunctional_GlmU"/>
</dbReference>
<dbReference type="PANTHER" id="PTHR43584">
    <property type="entry name" value="NUCLEOTIDYL TRANSFERASE"/>
    <property type="match status" value="1"/>
</dbReference>
<dbReference type="UniPathway" id="UPA00973"/>
<feature type="binding site" evidence="18">
    <location>
        <position position="382"/>
    </location>
    <ligand>
        <name>acetyl-CoA</name>
        <dbReference type="ChEBI" id="CHEBI:57288"/>
    </ligand>
</feature>
<gene>
    <name evidence="18" type="primary">glmU</name>
    <name evidence="20" type="ORF">HNP71_002116</name>
</gene>
<evidence type="ECO:0000256" key="16">
    <source>
        <dbReference type="ARBA" id="ARBA00048493"/>
    </source>
</evidence>
<feature type="binding site" evidence="18">
    <location>
        <position position="357"/>
    </location>
    <ligand>
        <name>acetyl-CoA</name>
        <dbReference type="ChEBI" id="CHEBI:57288"/>
    </ligand>
</feature>
<keyword evidence="21" id="KW-1185">Reference proteome</keyword>
<dbReference type="GO" id="GO:0009245">
    <property type="term" value="P:lipid A biosynthetic process"/>
    <property type="evidence" value="ECO:0007669"/>
    <property type="project" value="UniProtKB-UniRule"/>
</dbReference>
<dbReference type="EC" id="2.7.7.23" evidence="18"/>
<keyword evidence="9 18" id="KW-0460">Magnesium</keyword>
<dbReference type="SUPFAM" id="SSF53448">
    <property type="entry name" value="Nucleotide-diphospho-sugar transferases"/>
    <property type="match status" value="1"/>
</dbReference>
<dbReference type="GO" id="GO:0005737">
    <property type="term" value="C:cytoplasm"/>
    <property type="evidence" value="ECO:0007669"/>
    <property type="project" value="UniProtKB-SubCell"/>
</dbReference>
<dbReference type="EC" id="2.3.1.157" evidence="18"/>
<evidence type="ECO:0000313" key="21">
    <source>
        <dbReference type="Proteomes" id="UP000553706"/>
    </source>
</evidence>
<comment type="catalytic activity">
    <reaction evidence="15 18">
        <text>alpha-D-glucosamine 1-phosphate + acetyl-CoA = N-acetyl-alpha-D-glucosamine 1-phosphate + CoA + H(+)</text>
        <dbReference type="Rhea" id="RHEA:13725"/>
        <dbReference type="ChEBI" id="CHEBI:15378"/>
        <dbReference type="ChEBI" id="CHEBI:57287"/>
        <dbReference type="ChEBI" id="CHEBI:57288"/>
        <dbReference type="ChEBI" id="CHEBI:57776"/>
        <dbReference type="ChEBI" id="CHEBI:58516"/>
        <dbReference type="EC" id="2.3.1.157"/>
    </reaction>
</comment>
<comment type="cofactor">
    <cofactor evidence="18">
        <name>Mg(2+)</name>
        <dbReference type="ChEBI" id="CHEBI:18420"/>
    </cofactor>
    <text evidence="18">Binds 1 Mg(2+) ion per subunit.</text>
</comment>
<evidence type="ECO:0000256" key="17">
    <source>
        <dbReference type="ARBA" id="ARBA00049628"/>
    </source>
</evidence>
<dbReference type="InterPro" id="IPR038009">
    <property type="entry name" value="GlmU_C_LbH"/>
</dbReference>
<evidence type="ECO:0000256" key="15">
    <source>
        <dbReference type="ARBA" id="ARBA00048247"/>
    </source>
</evidence>
<keyword evidence="10 18" id="KW-0133">Cell shape</keyword>
<evidence type="ECO:0000256" key="14">
    <source>
        <dbReference type="ARBA" id="ARBA00023316"/>
    </source>
</evidence>
<dbReference type="Gene3D" id="2.160.10.10">
    <property type="entry name" value="Hexapeptide repeat proteins"/>
    <property type="match status" value="1"/>
</dbReference>
<comment type="caution">
    <text evidence="18">Lacks conserved residue(s) required for the propagation of feature annotation.</text>
</comment>
<dbReference type="HAMAP" id="MF_01631">
    <property type="entry name" value="GlmU"/>
    <property type="match status" value="1"/>
</dbReference>
<feature type="binding site" evidence="18">
    <location>
        <position position="417"/>
    </location>
    <ligand>
        <name>acetyl-CoA</name>
        <dbReference type="ChEBI" id="CHEBI:57288"/>
    </ligand>
</feature>
<feature type="region of interest" description="N-acetyltransferase" evidence="18">
    <location>
        <begin position="245"/>
        <end position="427"/>
    </location>
</feature>
<keyword evidence="13 18" id="KW-0012">Acyltransferase</keyword>
<protein>
    <recommendedName>
        <fullName evidence="18">Bifunctional protein GlmU</fullName>
    </recommendedName>
    <domain>
        <recommendedName>
            <fullName evidence="18">UDP-N-acetylglucosamine pyrophosphorylase</fullName>
            <ecNumber evidence="18">2.7.7.23</ecNumber>
        </recommendedName>
        <alternativeName>
            <fullName evidence="18">N-acetylglucosamine-1-phosphate uridyltransferase</fullName>
        </alternativeName>
    </domain>
    <domain>
        <recommendedName>
            <fullName evidence="18">Glucosamine-1-phosphate N-acetyltransferase</fullName>
            <ecNumber evidence="18">2.3.1.157</ecNumber>
        </recommendedName>
    </domain>
</protein>
<feature type="binding site" evidence="18">
    <location>
        <position position="400"/>
    </location>
    <ligand>
        <name>acetyl-CoA</name>
        <dbReference type="ChEBI" id="CHEBI:57288"/>
    </ligand>
</feature>
<dbReference type="GO" id="GO:0000902">
    <property type="term" value="P:cell morphogenesis"/>
    <property type="evidence" value="ECO:0007669"/>
    <property type="project" value="UniProtKB-UniRule"/>
</dbReference>
<feature type="binding site" evidence="18">
    <location>
        <begin position="363"/>
        <end position="364"/>
    </location>
    <ligand>
        <name>acetyl-CoA</name>
        <dbReference type="ChEBI" id="CHEBI:57288"/>
    </ligand>
</feature>
<dbReference type="InterPro" id="IPR025877">
    <property type="entry name" value="MobA-like_NTP_Trfase"/>
</dbReference>
<accession>A0A840VNX1</accession>
<comment type="similarity">
    <text evidence="3 18">In the N-terminal section; belongs to the N-acetylglucosamine-1-phosphate uridyltransferase family.</text>
</comment>
<dbReference type="GO" id="GO:0016020">
    <property type="term" value="C:membrane"/>
    <property type="evidence" value="ECO:0007669"/>
    <property type="project" value="GOC"/>
</dbReference>
<dbReference type="SUPFAM" id="SSF51161">
    <property type="entry name" value="Trimeric LpxA-like enzymes"/>
    <property type="match status" value="1"/>
</dbReference>
<name>A0A840VNX1_9PROT</name>
<feature type="binding site" evidence="18">
    <location>
        <position position="343"/>
    </location>
    <ligand>
        <name>UDP-N-acetyl-alpha-D-glucosamine</name>
        <dbReference type="ChEBI" id="CHEBI:57705"/>
    </ligand>
</feature>
<evidence type="ECO:0000256" key="7">
    <source>
        <dbReference type="ARBA" id="ARBA00022723"/>
    </source>
</evidence>
<evidence type="ECO:0000313" key="20">
    <source>
        <dbReference type="EMBL" id="MBB5373849.1"/>
    </source>
</evidence>
<dbReference type="PROSITE" id="PS00101">
    <property type="entry name" value="HEXAPEP_TRANSFERASES"/>
    <property type="match status" value="1"/>
</dbReference>
<keyword evidence="7 18" id="KW-0479">Metal-binding</keyword>
<evidence type="ECO:0000256" key="18">
    <source>
        <dbReference type="HAMAP-Rule" id="MF_01631"/>
    </source>
</evidence>
<feature type="binding site" evidence="18">
    <location>
        <begin position="75"/>
        <end position="76"/>
    </location>
    <ligand>
        <name>UDP-N-acetyl-alpha-D-glucosamine</name>
        <dbReference type="ChEBI" id="CHEBI:57705"/>
    </ligand>
</feature>
<comment type="caution">
    <text evidence="20">The sequence shown here is derived from an EMBL/GenBank/DDBJ whole genome shotgun (WGS) entry which is preliminary data.</text>
</comment>
<keyword evidence="11 18" id="KW-0573">Peptidoglycan synthesis</keyword>
<feature type="binding site" evidence="18">
    <location>
        <position position="149"/>
    </location>
    <ligand>
        <name>UDP-N-acetyl-alpha-D-glucosamine</name>
        <dbReference type="ChEBI" id="CHEBI:57705"/>
    </ligand>
</feature>
<dbReference type="GO" id="GO:0009252">
    <property type="term" value="P:peptidoglycan biosynthetic process"/>
    <property type="evidence" value="ECO:0007669"/>
    <property type="project" value="UniProtKB-UniRule"/>
</dbReference>
<dbReference type="GO" id="GO:0000287">
    <property type="term" value="F:magnesium ion binding"/>
    <property type="evidence" value="ECO:0007669"/>
    <property type="project" value="UniProtKB-UniRule"/>
</dbReference>
<feature type="binding site" evidence="18">
    <location>
        <position position="98"/>
    </location>
    <ligand>
        <name>Mg(2+)</name>
        <dbReference type="ChEBI" id="CHEBI:18420"/>
    </ligand>
</feature>
<dbReference type="CDD" id="cd03353">
    <property type="entry name" value="LbH_GlmU_C"/>
    <property type="match status" value="1"/>
</dbReference>
<dbReference type="GO" id="GO:0071555">
    <property type="term" value="P:cell wall organization"/>
    <property type="evidence" value="ECO:0007669"/>
    <property type="project" value="UniProtKB-KW"/>
</dbReference>
<feature type="binding site" evidence="18">
    <location>
        <position position="164"/>
    </location>
    <ligand>
        <name>UDP-N-acetyl-alpha-D-glucosamine</name>
        <dbReference type="ChEBI" id="CHEBI:57705"/>
    </ligand>
</feature>
<proteinExistence type="inferred from homology"/>
<evidence type="ECO:0000256" key="5">
    <source>
        <dbReference type="ARBA" id="ARBA00022679"/>
    </source>
</evidence>
<sequence>MQSTAVIIAAGLGTRMKSALPKAVHKIAGREMLAHIIGAAQQVFERITVVIGPDMPSLEKIAAPHEVVVQHERLGTAHATRQAEKNFGEGPVAVFYADNPLVSVETMRALLARLDAGDAGLVLLGMTPPEPGKYGRLVLEGGYVSRIVEYADASEEERAIRLCNAGGMIARGTDMRDWLAEVGNANAKGEYYLTDIVAIARAQGVNVAALDAPYEECMGVNSRAELAQAEAVFQSRAREAAMAAGVGMQAPETVFLAADTVLGEDVLIGPHVVFGPGVVVESGVEIKAFSHLEGCVVRAGAIIGPYARLRPGADVGEGAHVGNFVELKAATLGKGAKANHLTYIGDAEIGAGTNIGAGTITCNYDGKNKHRTVIGEKAFIGSNTSLVAPVRVGAGALVGAGSVITKDVPDGNLAIARGRQTNLERKR</sequence>
<feature type="binding site" evidence="18">
    <location>
        <position position="22"/>
    </location>
    <ligand>
        <name>UDP-N-acetyl-alpha-D-glucosamine</name>
        <dbReference type="ChEBI" id="CHEBI:57705"/>
    </ligand>
</feature>
<feature type="binding site" evidence="18">
    <location>
        <position position="354"/>
    </location>
    <ligand>
        <name>UDP-N-acetyl-alpha-D-glucosamine</name>
        <dbReference type="ChEBI" id="CHEBI:57705"/>
    </ligand>
</feature>
<feature type="binding site" evidence="18">
    <location>
        <position position="221"/>
    </location>
    <ligand>
        <name>UDP-N-acetyl-alpha-D-glucosamine</name>
        <dbReference type="ChEBI" id="CHEBI:57705"/>
    </ligand>
</feature>
<evidence type="ECO:0000256" key="1">
    <source>
        <dbReference type="ARBA" id="ARBA00004496"/>
    </source>
</evidence>
<dbReference type="Proteomes" id="UP000553706">
    <property type="component" value="Unassembled WGS sequence"/>
</dbReference>
<comment type="pathway">
    <text evidence="18">Bacterial outer membrane biogenesis; LPS lipid A biosynthesis.</text>
</comment>
<evidence type="ECO:0000256" key="2">
    <source>
        <dbReference type="ARBA" id="ARBA00007707"/>
    </source>
</evidence>
<comment type="subcellular location">
    <subcellularLocation>
        <location evidence="1 18">Cytoplasm</location>
    </subcellularLocation>
</comment>
<comment type="similarity">
    <text evidence="2 18">In the C-terminal section; belongs to the transferase hexapeptide repeat family.</text>
</comment>
<comment type="function">
    <text evidence="17 18">Catalyzes the last two sequential reactions in the de novo biosynthetic pathway for UDP-N-acetylglucosamine (UDP-GlcNAc). The C-terminal domain catalyzes the transfer of acetyl group from acetyl coenzyme A to glucosamine-1-phosphate (GlcN-1-P) to produce N-acetylglucosamine-1-phosphate (GlcNAc-1-P), which is converted into UDP-GlcNAc by the transfer of uridine 5-monophosphate (from uridine 5-triphosphate), a reaction catalyzed by the N-terminal domain.</text>
</comment>
<comment type="pathway">
    <text evidence="18">Nucleotide-sugar biosynthesis; UDP-N-acetyl-alpha-D-glucosamine biosynthesis; UDP-N-acetyl-alpha-D-glucosamine from N-acetyl-alpha-D-glucosamine 1-phosphate: step 1/1.</text>
</comment>
<dbReference type="InterPro" id="IPR011004">
    <property type="entry name" value="Trimer_LpxA-like_sf"/>
</dbReference>
<evidence type="ECO:0000256" key="9">
    <source>
        <dbReference type="ARBA" id="ARBA00022842"/>
    </source>
</evidence>
<feature type="active site" description="Proton acceptor" evidence="18">
    <location>
        <position position="340"/>
    </location>
</feature>
<evidence type="ECO:0000256" key="11">
    <source>
        <dbReference type="ARBA" id="ARBA00022984"/>
    </source>
</evidence>
<dbReference type="EMBL" id="JACHFJ010000010">
    <property type="protein sequence ID" value="MBB5373849.1"/>
    <property type="molecule type" value="Genomic_DNA"/>
</dbReference>
<feature type="region of interest" description="Pyrophosphorylase" evidence="18">
    <location>
        <begin position="1"/>
        <end position="223"/>
    </location>
</feature>
<dbReference type="Pfam" id="PF00132">
    <property type="entry name" value="Hexapep"/>
    <property type="match status" value="2"/>
</dbReference>
<keyword evidence="8 18" id="KW-0677">Repeat</keyword>
<evidence type="ECO:0000256" key="10">
    <source>
        <dbReference type="ARBA" id="ARBA00022960"/>
    </source>
</evidence>
<reference evidence="20 21" key="1">
    <citation type="submission" date="2020-08" db="EMBL/GenBank/DDBJ databases">
        <title>Genomic Encyclopedia of Type Strains, Phase IV (KMG-IV): sequencing the most valuable type-strain genomes for metagenomic binning, comparative biology and taxonomic classification.</title>
        <authorList>
            <person name="Goeker M."/>
        </authorList>
    </citation>
    <scope>NUCLEOTIDE SEQUENCE [LARGE SCALE GENOMIC DNA]</scope>
    <source>
        <strain evidence="20 21">DSM 27026</strain>
    </source>
</reference>
<dbReference type="InterPro" id="IPR050065">
    <property type="entry name" value="GlmU-like"/>
</dbReference>
<dbReference type="GO" id="GO:0003977">
    <property type="term" value="F:UDP-N-acetylglucosamine diphosphorylase activity"/>
    <property type="evidence" value="ECO:0007669"/>
    <property type="project" value="UniProtKB-UniRule"/>
</dbReference>
<dbReference type="NCBIfam" id="NF010933">
    <property type="entry name" value="PRK14353.1"/>
    <property type="match status" value="1"/>
</dbReference>
<evidence type="ECO:0000256" key="8">
    <source>
        <dbReference type="ARBA" id="ARBA00022737"/>
    </source>
</evidence>